<keyword evidence="2" id="KW-1185">Reference proteome</keyword>
<proteinExistence type="predicted"/>
<sequence length="88" mass="9975">MICSHTHNSKTSANYSFQQPSSQLFISRNSATILLKAQLRPLNFHLTWFGIKTTWLSLNLVTTSKHQHSPTLKSLTPASLDFENLVTF</sequence>
<dbReference type="AlphaFoldDB" id="A0AAD4WTI6"/>
<comment type="caution">
    <text evidence="1">The sequence shown here is derived from an EMBL/GenBank/DDBJ whole genome shotgun (WGS) entry which is preliminary data.</text>
</comment>
<dbReference type="EMBL" id="JAJFAZ020000001">
    <property type="protein sequence ID" value="KAI5349001.1"/>
    <property type="molecule type" value="Genomic_DNA"/>
</dbReference>
<reference evidence="1 2" key="1">
    <citation type="journal article" date="2022" name="G3 (Bethesda)">
        <title>Whole-genome sequence and methylome profiling of the almond [Prunus dulcis (Mill.) D.A. Webb] cultivar 'Nonpareil'.</title>
        <authorList>
            <person name="D'Amico-Willman K.M."/>
            <person name="Ouma W.Z."/>
            <person name="Meulia T."/>
            <person name="Sideli G.M."/>
            <person name="Gradziel T.M."/>
            <person name="Fresnedo-Ramirez J."/>
        </authorList>
    </citation>
    <scope>NUCLEOTIDE SEQUENCE [LARGE SCALE GENOMIC DNA]</scope>
    <source>
        <strain evidence="1">Clone GOH B32 T37-40</strain>
    </source>
</reference>
<dbReference type="Proteomes" id="UP001054821">
    <property type="component" value="Chromosome 1"/>
</dbReference>
<gene>
    <name evidence="1" type="ORF">L3X38_001888</name>
</gene>
<evidence type="ECO:0000313" key="1">
    <source>
        <dbReference type="EMBL" id="KAI5349001.1"/>
    </source>
</evidence>
<organism evidence="1 2">
    <name type="scientific">Prunus dulcis</name>
    <name type="common">Almond</name>
    <name type="synonym">Amygdalus dulcis</name>
    <dbReference type="NCBI Taxonomy" id="3755"/>
    <lineage>
        <taxon>Eukaryota</taxon>
        <taxon>Viridiplantae</taxon>
        <taxon>Streptophyta</taxon>
        <taxon>Embryophyta</taxon>
        <taxon>Tracheophyta</taxon>
        <taxon>Spermatophyta</taxon>
        <taxon>Magnoliopsida</taxon>
        <taxon>eudicotyledons</taxon>
        <taxon>Gunneridae</taxon>
        <taxon>Pentapetalae</taxon>
        <taxon>rosids</taxon>
        <taxon>fabids</taxon>
        <taxon>Rosales</taxon>
        <taxon>Rosaceae</taxon>
        <taxon>Amygdaloideae</taxon>
        <taxon>Amygdaleae</taxon>
        <taxon>Prunus</taxon>
    </lineage>
</organism>
<evidence type="ECO:0000313" key="2">
    <source>
        <dbReference type="Proteomes" id="UP001054821"/>
    </source>
</evidence>
<name>A0AAD4WTI6_PRUDU</name>
<protein>
    <submittedName>
        <fullName evidence="1">Uncharacterized protein</fullName>
    </submittedName>
</protein>
<accession>A0AAD4WTI6</accession>